<evidence type="ECO:0000313" key="1">
    <source>
        <dbReference type="EMBL" id="OWR49948.1"/>
    </source>
</evidence>
<comment type="caution">
    <text evidence="1">The sequence shown here is derived from an EMBL/GenBank/DDBJ whole genome shotgun (WGS) entry which is preliminary data.</text>
</comment>
<dbReference type="InParanoid" id="A0A212F8A6"/>
<organism evidence="1 2">
    <name type="scientific">Danaus plexippus plexippus</name>
    <dbReference type="NCBI Taxonomy" id="278856"/>
    <lineage>
        <taxon>Eukaryota</taxon>
        <taxon>Metazoa</taxon>
        <taxon>Ecdysozoa</taxon>
        <taxon>Arthropoda</taxon>
        <taxon>Hexapoda</taxon>
        <taxon>Insecta</taxon>
        <taxon>Pterygota</taxon>
        <taxon>Neoptera</taxon>
        <taxon>Endopterygota</taxon>
        <taxon>Lepidoptera</taxon>
        <taxon>Glossata</taxon>
        <taxon>Ditrysia</taxon>
        <taxon>Papilionoidea</taxon>
        <taxon>Nymphalidae</taxon>
        <taxon>Danainae</taxon>
        <taxon>Danaini</taxon>
        <taxon>Danaina</taxon>
        <taxon>Danaus</taxon>
        <taxon>Danaus</taxon>
    </lineage>
</organism>
<reference evidence="1 2" key="1">
    <citation type="journal article" date="2011" name="Cell">
        <title>The monarch butterfly genome yields insights into long-distance migration.</title>
        <authorList>
            <person name="Zhan S."/>
            <person name="Merlin C."/>
            <person name="Boore J.L."/>
            <person name="Reppert S.M."/>
        </authorList>
    </citation>
    <scope>NUCLEOTIDE SEQUENCE [LARGE SCALE GENOMIC DNA]</scope>
    <source>
        <strain evidence="1">F-2</strain>
    </source>
</reference>
<dbReference type="AlphaFoldDB" id="A0A212F8A6"/>
<sequence length="109" mass="12510">MGTEVDSALMNRGRLFHHPSYCAYNHRLRSRHTGGYFIGSSLFEISHAGATLRGWSGSIVRSTSLWPRSNLEIDILELQEYRHQEEAQAIGVKPRAIAYPRISSLIWYY</sequence>
<dbReference type="KEGG" id="dpl:KGM_215267"/>
<name>A0A212F8A6_DANPL</name>
<evidence type="ECO:0000313" key="2">
    <source>
        <dbReference type="Proteomes" id="UP000007151"/>
    </source>
</evidence>
<keyword evidence="2" id="KW-1185">Reference proteome</keyword>
<protein>
    <submittedName>
        <fullName evidence="1">Uncharacterized protein</fullName>
    </submittedName>
</protein>
<dbReference type="EMBL" id="AGBW02009775">
    <property type="protein sequence ID" value="OWR49948.1"/>
    <property type="molecule type" value="Genomic_DNA"/>
</dbReference>
<dbReference type="Proteomes" id="UP000007151">
    <property type="component" value="Unassembled WGS sequence"/>
</dbReference>
<accession>A0A212F8A6</accession>
<gene>
    <name evidence="1" type="ORF">KGM_215267</name>
</gene>
<proteinExistence type="predicted"/>